<evidence type="ECO:0000313" key="3">
    <source>
        <dbReference type="EMBL" id="VDD94780.1"/>
    </source>
</evidence>
<dbReference type="Proteomes" id="UP000274131">
    <property type="component" value="Unassembled WGS sequence"/>
</dbReference>
<gene>
    <name evidence="3" type="ORF">EVEC_LOCUS9531</name>
</gene>
<evidence type="ECO:0000256" key="1">
    <source>
        <dbReference type="SAM" id="Phobius"/>
    </source>
</evidence>
<proteinExistence type="predicted"/>
<dbReference type="PANTHER" id="PTHR34149">
    <property type="entry name" value="PROTEIN CBG11905-RELATED"/>
    <property type="match status" value="1"/>
</dbReference>
<reference evidence="5" key="1">
    <citation type="submission" date="2017-02" db="UniProtKB">
        <authorList>
            <consortium name="WormBaseParasite"/>
        </authorList>
    </citation>
    <scope>IDENTIFICATION</scope>
</reference>
<keyword evidence="1" id="KW-1133">Transmembrane helix</keyword>
<dbReference type="WBParaSite" id="EVEC_0001018601-mRNA-1">
    <property type="protein sequence ID" value="EVEC_0001018601-mRNA-1"/>
    <property type="gene ID" value="EVEC_0001018601"/>
</dbReference>
<name>A0A0N4VH85_ENTVE</name>
<reference evidence="3 4" key="2">
    <citation type="submission" date="2018-10" db="EMBL/GenBank/DDBJ databases">
        <authorList>
            <consortium name="Pathogen Informatics"/>
        </authorList>
    </citation>
    <scope>NUCLEOTIDE SEQUENCE [LARGE SCALE GENOMIC DNA]</scope>
</reference>
<accession>A0A0N4VH85</accession>
<dbReference type="PANTHER" id="PTHR34149:SF5">
    <property type="entry name" value="TRANSMEMBRANE PROTEIN"/>
    <property type="match status" value="1"/>
</dbReference>
<evidence type="ECO:0000256" key="2">
    <source>
        <dbReference type="SAM" id="SignalP"/>
    </source>
</evidence>
<sequence length="137" mass="15426">MLLRLKTTLLLATVSCFLVAQCSYEVWPDFVDDGRENFPKPTSWEDKNYGQWCRNRTLGVHVQCQMGSAVHLYECCGVSGTECCFRLQPVVIAYGGAVVLVTIISIIFSLLLKYNIICPVNPDHQDVEYQDISKVTS</sequence>
<feature type="transmembrane region" description="Helical" evidence="1">
    <location>
        <begin position="91"/>
        <end position="112"/>
    </location>
</feature>
<evidence type="ECO:0000313" key="4">
    <source>
        <dbReference type="Proteomes" id="UP000274131"/>
    </source>
</evidence>
<protein>
    <submittedName>
        <fullName evidence="5">EGF-like domain-containing protein</fullName>
    </submittedName>
</protein>
<dbReference type="InterPro" id="IPR022559">
    <property type="entry name" value="SUP-1-like"/>
</dbReference>
<feature type="chain" id="PRO_5043122922" evidence="2">
    <location>
        <begin position="25"/>
        <end position="137"/>
    </location>
</feature>
<keyword evidence="2" id="KW-0732">Signal</keyword>
<feature type="signal peptide" evidence="2">
    <location>
        <begin position="1"/>
        <end position="24"/>
    </location>
</feature>
<keyword evidence="1" id="KW-0472">Membrane</keyword>
<evidence type="ECO:0000313" key="5">
    <source>
        <dbReference type="WBParaSite" id="EVEC_0001018601-mRNA-1"/>
    </source>
</evidence>
<dbReference type="AlphaFoldDB" id="A0A0N4VH85"/>
<dbReference type="OrthoDB" id="5778674at2759"/>
<dbReference type="EMBL" id="UXUI01010122">
    <property type="protein sequence ID" value="VDD94780.1"/>
    <property type="molecule type" value="Genomic_DNA"/>
</dbReference>
<keyword evidence="1" id="KW-0812">Transmembrane</keyword>
<organism evidence="5">
    <name type="scientific">Enterobius vermicularis</name>
    <name type="common">Human pinworm</name>
    <dbReference type="NCBI Taxonomy" id="51028"/>
    <lineage>
        <taxon>Eukaryota</taxon>
        <taxon>Metazoa</taxon>
        <taxon>Ecdysozoa</taxon>
        <taxon>Nematoda</taxon>
        <taxon>Chromadorea</taxon>
        <taxon>Rhabditida</taxon>
        <taxon>Spirurina</taxon>
        <taxon>Oxyuridomorpha</taxon>
        <taxon>Oxyuroidea</taxon>
        <taxon>Oxyuridae</taxon>
        <taxon>Enterobius</taxon>
    </lineage>
</organism>
<dbReference type="Pfam" id="PF10853">
    <property type="entry name" value="DUF2650"/>
    <property type="match status" value="1"/>
</dbReference>
<keyword evidence="4" id="KW-1185">Reference proteome</keyword>